<evidence type="ECO:0000259" key="2">
    <source>
        <dbReference type="Pfam" id="PF17745"/>
    </source>
</evidence>
<sequence length="353" mass="39126">MDNYKLLLVPPELEGAADYTHLQLPHPSRNTSKPATVSLLLPQDKKKLFQFAPYEFKSEYLCAAKRTGPRKISGPPVEDTARSVFLVDPTDRRDGLVLQDASLKMLLPYDVAFSVISAYCARDEPVKKESEYATVAPSSAKALSGNGPDRFLTARDYQDMLIESDHQDWSKVPLDLLEEKLRALCETVQEGGDDYYKLTPASIAAYLAQHKVQSMLAQFPESVPVPFQWPEDVKQSMRMVRCCQLLVSLLPKRAYNVLITDDTTQLSMGEGTSTVAGCFDAVRNYQKEHALGEQERKLLAESAMQAGRMNGAPSGKSPNNISKVKIKGKPVVPKKRVAVGRGAIDGFFKKKAK</sequence>
<dbReference type="EMBL" id="BTGD01000025">
    <property type="protein sequence ID" value="GMM59004.1"/>
    <property type="molecule type" value="Genomic_DNA"/>
</dbReference>
<dbReference type="InterPro" id="IPR019024">
    <property type="entry name" value="RNase_H2_suB_wHTH"/>
</dbReference>
<evidence type="ECO:0000313" key="3">
    <source>
        <dbReference type="EMBL" id="GMM59004.1"/>
    </source>
</evidence>
<keyword evidence="4" id="KW-1185">Reference proteome</keyword>
<dbReference type="Pfam" id="PF17745">
    <property type="entry name" value="Ydr279_N"/>
    <property type="match status" value="1"/>
</dbReference>
<proteinExistence type="predicted"/>
<feature type="domain" description="Rnh202 triple barrel" evidence="2">
    <location>
        <begin position="16"/>
        <end position="110"/>
    </location>
</feature>
<comment type="caution">
    <text evidence="3">The sequence shown here is derived from an EMBL/GenBank/DDBJ whole genome shotgun (WGS) entry which is preliminary data.</text>
</comment>
<protein>
    <submittedName>
        <fullName evidence="3">Rnh202 protein</fullName>
    </submittedName>
</protein>
<reference evidence="3 4" key="1">
    <citation type="journal article" date="2023" name="Elife">
        <title>Identification of key yeast species and microbe-microbe interactions impacting larval growth of Drosophila in the wild.</title>
        <authorList>
            <person name="Mure A."/>
            <person name="Sugiura Y."/>
            <person name="Maeda R."/>
            <person name="Honda K."/>
            <person name="Sakurai N."/>
            <person name="Takahashi Y."/>
            <person name="Watada M."/>
            <person name="Katoh T."/>
            <person name="Gotoh A."/>
            <person name="Gotoh Y."/>
            <person name="Taniguchi I."/>
            <person name="Nakamura K."/>
            <person name="Hayashi T."/>
            <person name="Katayama T."/>
            <person name="Uemura T."/>
            <person name="Hattori Y."/>
        </authorList>
    </citation>
    <scope>NUCLEOTIDE SEQUENCE [LARGE SCALE GENOMIC DNA]</scope>
    <source>
        <strain evidence="3 4">KH-74</strain>
    </source>
</reference>
<evidence type="ECO:0000313" key="4">
    <source>
        <dbReference type="Proteomes" id="UP001377567"/>
    </source>
</evidence>
<dbReference type="Gene3D" id="1.10.20.120">
    <property type="match status" value="1"/>
</dbReference>
<accession>A0AAV5S572</accession>
<evidence type="ECO:0000259" key="1">
    <source>
        <dbReference type="Pfam" id="PF09468"/>
    </source>
</evidence>
<feature type="domain" description="Ribonuclease H2 subunit B wHTH" evidence="1">
    <location>
        <begin position="113"/>
        <end position="258"/>
    </location>
</feature>
<organism evidence="3 4">
    <name type="scientific">Maudiozyma humilis</name>
    <name type="common">Sour dough yeast</name>
    <name type="synonym">Kazachstania humilis</name>
    <dbReference type="NCBI Taxonomy" id="51915"/>
    <lineage>
        <taxon>Eukaryota</taxon>
        <taxon>Fungi</taxon>
        <taxon>Dikarya</taxon>
        <taxon>Ascomycota</taxon>
        <taxon>Saccharomycotina</taxon>
        <taxon>Saccharomycetes</taxon>
        <taxon>Saccharomycetales</taxon>
        <taxon>Saccharomycetaceae</taxon>
        <taxon>Maudiozyma</taxon>
    </lineage>
</organism>
<name>A0AAV5S572_MAUHU</name>
<dbReference type="AlphaFoldDB" id="A0AAV5S572"/>
<dbReference type="InterPro" id="IPR041195">
    <property type="entry name" value="Rnh202_N"/>
</dbReference>
<dbReference type="Pfam" id="PF09468">
    <property type="entry name" value="RNase_H2-Ydr279"/>
    <property type="match status" value="1"/>
</dbReference>
<gene>
    <name evidence="3" type="ORF">DAKH74_056210</name>
</gene>
<dbReference type="Proteomes" id="UP001377567">
    <property type="component" value="Unassembled WGS sequence"/>
</dbReference>